<evidence type="ECO:0000313" key="2">
    <source>
        <dbReference type="Proteomes" id="UP001497482"/>
    </source>
</evidence>
<dbReference type="EMBL" id="OZ035836">
    <property type="protein sequence ID" value="CAL1579327.1"/>
    <property type="molecule type" value="Genomic_DNA"/>
</dbReference>
<reference evidence="1 2" key="1">
    <citation type="submission" date="2024-04" db="EMBL/GenBank/DDBJ databases">
        <authorList>
            <person name="Waldvogel A.-M."/>
            <person name="Schoenle A."/>
        </authorList>
    </citation>
    <scope>NUCLEOTIDE SEQUENCE [LARGE SCALE GENOMIC DNA]</scope>
</reference>
<dbReference type="Proteomes" id="UP001497482">
    <property type="component" value="Chromosome 14"/>
</dbReference>
<proteinExistence type="predicted"/>
<protein>
    <submittedName>
        <fullName evidence="1">Uncharacterized protein</fullName>
    </submittedName>
</protein>
<keyword evidence="2" id="KW-1185">Reference proteome</keyword>
<accession>A0AAV2JUQ9</accession>
<dbReference type="AlphaFoldDB" id="A0AAV2JUQ9"/>
<gene>
    <name evidence="1" type="ORF">KC01_LOCUS10393</name>
</gene>
<name>A0AAV2JUQ9_KNICA</name>
<evidence type="ECO:0000313" key="1">
    <source>
        <dbReference type="EMBL" id="CAL1579327.1"/>
    </source>
</evidence>
<organism evidence="1 2">
    <name type="scientific">Knipowitschia caucasica</name>
    <name type="common">Caucasian dwarf goby</name>
    <name type="synonym">Pomatoschistus caucasicus</name>
    <dbReference type="NCBI Taxonomy" id="637954"/>
    <lineage>
        <taxon>Eukaryota</taxon>
        <taxon>Metazoa</taxon>
        <taxon>Chordata</taxon>
        <taxon>Craniata</taxon>
        <taxon>Vertebrata</taxon>
        <taxon>Euteleostomi</taxon>
        <taxon>Actinopterygii</taxon>
        <taxon>Neopterygii</taxon>
        <taxon>Teleostei</taxon>
        <taxon>Neoteleostei</taxon>
        <taxon>Acanthomorphata</taxon>
        <taxon>Gobiaria</taxon>
        <taxon>Gobiiformes</taxon>
        <taxon>Gobioidei</taxon>
        <taxon>Gobiidae</taxon>
        <taxon>Gobiinae</taxon>
        <taxon>Knipowitschia</taxon>
    </lineage>
</organism>
<sequence>MTSQKFTTRAITLGGGYYACALEPHAEQVSRLASQVTLRDESGLGAFSGLWDHPCVTERGRGAELQV</sequence>